<evidence type="ECO:0000256" key="1">
    <source>
        <dbReference type="SAM" id="SignalP"/>
    </source>
</evidence>
<organism evidence="2">
    <name type="scientific">Physcomitrium patens</name>
    <name type="common">Spreading-leaved earth moss</name>
    <name type="synonym">Physcomitrella patens</name>
    <dbReference type="NCBI Taxonomy" id="3218"/>
    <lineage>
        <taxon>Eukaryota</taxon>
        <taxon>Viridiplantae</taxon>
        <taxon>Streptophyta</taxon>
        <taxon>Embryophyta</taxon>
        <taxon>Bryophyta</taxon>
        <taxon>Bryophytina</taxon>
        <taxon>Bryopsida</taxon>
        <taxon>Funariidae</taxon>
        <taxon>Funariales</taxon>
        <taxon>Funariaceae</taxon>
        <taxon>Physcomitrium</taxon>
    </lineage>
</organism>
<evidence type="ECO:0008006" key="5">
    <source>
        <dbReference type="Google" id="ProtNLM"/>
    </source>
</evidence>
<dbReference type="AlphaFoldDB" id="A0A2K1IN08"/>
<dbReference type="EnsemblPlants" id="Pp3c22_10310V3.1">
    <property type="protein sequence ID" value="Pp3c22_10310V3.1"/>
    <property type="gene ID" value="Pp3c22_10310"/>
</dbReference>
<reference evidence="2 4" key="1">
    <citation type="journal article" date="2008" name="Science">
        <title>The Physcomitrella genome reveals evolutionary insights into the conquest of land by plants.</title>
        <authorList>
            <person name="Rensing S."/>
            <person name="Lang D."/>
            <person name="Zimmer A."/>
            <person name="Terry A."/>
            <person name="Salamov A."/>
            <person name="Shapiro H."/>
            <person name="Nishiyama T."/>
            <person name="Perroud P.-F."/>
            <person name="Lindquist E."/>
            <person name="Kamisugi Y."/>
            <person name="Tanahashi T."/>
            <person name="Sakakibara K."/>
            <person name="Fujita T."/>
            <person name="Oishi K."/>
            <person name="Shin-I T."/>
            <person name="Kuroki Y."/>
            <person name="Toyoda A."/>
            <person name="Suzuki Y."/>
            <person name="Hashimoto A."/>
            <person name="Yamaguchi K."/>
            <person name="Sugano A."/>
            <person name="Kohara Y."/>
            <person name="Fujiyama A."/>
            <person name="Anterola A."/>
            <person name="Aoki S."/>
            <person name="Ashton N."/>
            <person name="Barbazuk W.B."/>
            <person name="Barker E."/>
            <person name="Bennetzen J."/>
            <person name="Bezanilla M."/>
            <person name="Blankenship R."/>
            <person name="Cho S.H."/>
            <person name="Dutcher S."/>
            <person name="Estelle M."/>
            <person name="Fawcett J.A."/>
            <person name="Gundlach H."/>
            <person name="Hanada K."/>
            <person name="Heyl A."/>
            <person name="Hicks K.A."/>
            <person name="Hugh J."/>
            <person name="Lohr M."/>
            <person name="Mayer K."/>
            <person name="Melkozernov A."/>
            <person name="Murata T."/>
            <person name="Nelson D."/>
            <person name="Pils B."/>
            <person name="Prigge M."/>
            <person name="Reiss B."/>
            <person name="Renner T."/>
            <person name="Rombauts S."/>
            <person name="Rushton P."/>
            <person name="Sanderfoot A."/>
            <person name="Schween G."/>
            <person name="Shiu S.-H."/>
            <person name="Stueber K."/>
            <person name="Theodoulou F.L."/>
            <person name="Tu H."/>
            <person name="Van de Peer Y."/>
            <person name="Verrier P.J."/>
            <person name="Waters E."/>
            <person name="Wood A."/>
            <person name="Yang L."/>
            <person name="Cove D."/>
            <person name="Cuming A."/>
            <person name="Hasebe M."/>
            <person name="Lucas S."/>
            <person name="Mishler D.B."/>
            <person name="Reski R."/>
            <person name="Grigoriev I."/>
            <person name="Quatrano R.S."/>
            <person name="Boore J.L."/>
        </authorList>
    </citation>
    <scope>NUCLEOTIDE SEQUENCE [LARGE SCALE GENOMIC DNA]</scope>
    <source>
        <strain evidence="3 4">cv. Gransden 2004</strain>
    </source>
</reference>
<accession>A0A2K1IN08</accession>
<reference evidence="3" key="3">
    <citation type="submission" date="2020-12" db="UniProtKB">
        <authorList>
            <consortium name="EnsemblPlants"/>
        </authorList>
    </citation>
    <scope>IDENTIFICATION</scope>
</reference>
<evidence type="ECO:0000313" key="3">
    <source>
        <dbReference type="EnsemblPlants" id="Pp3c22_10310V3.1"/>
    </source>
</evidence>
<reference evidence="2 4" key="2">
    <citation type="journal article" date="2018" name="Plant J.">
        <title>The Physcomitrella patens chromosome-scale assembly reveals moss genome structure and evolution.</title>
        <authorList>
            <person name="Lang D."/>
            <person name="Ullrich K.K."/>
            <person name="Murat F."/>
            <person name="Fuchs J."/>
            <person name="Jenkins J."/>
            <person name="Haas F.B."/>
            <person name="Piednoel M."/>
            <person name="Gundlach H."/>
            <person name="Van Bel M."/>
            <person name="Meyberg R."/>
            <person name="Vives C."/>
            <person name="Morata J."/>
            <person name="Symeonidi A."/>
            <person name="Hiss M."/>
            <person name="Muchero W."/>
            <person name="Kamisugi Y."/>
            <person name="Saleh O."/>
            <person name="Blanc G."/>
            <person name="Decker E.L."/>
            <person name="van Gessel N."/>
            <person name="Grimwood J."/>
            <person name="Hayes R.D."/>
            <person name="Graham S.W."/>
            <person name="Gunter L.E."/>
            <person name="McDaniel S.F."/>
            <person name="Hoernstein S.N.W."/>
            <person name="Larsson A."/>
            <person name="Li F.W."/>
            <person name="Perroud P.F."/>
            <person name="Phillips J."/>
            <person name="Ranjan P."/>
            <person name="Rokshar D.S."/>
            <person name="Rothfels C.J."/>
            <person name="Schneider L."/>
            <person name="Shu S."/>
            <person name="Stevenson D.W."/>
            <person name="Thummler F."/>
            <person name="Tillich M."/>
            <person name="Villarreal Aguilar J.C."/>
            <person name="Widiez T."/>
            <person name="Wong G.K."/>
            <person name="Wymore A."/>
            <person name="Zhang Y."/>
            <person name="Zimmer A.D."/>
            <person name="Quatrano R.S."/>
            <person name="Mayer K.F.X."/>
            <person name="Goodstein D."/>
            <person name="Casacuberta J.M."/>
            <person name="Vandepoele K."/>
            <person name="Reski R."/>
            <person name="Cuming A.C."/>
            <person name="Tuskan G.A."/>
            <person name="Maumus F."/>
            <person name="Salse J."/>
            <person name="Schmutz J."/>
            <person name="Rensing S.A."/>
        </authorList>
    </citation>
    <scope>NUCLEOTIDE SEQUENCE [LARGE SCALE GENOMIC DNA]</scope>
    <source>
        <strain evidence="3 4">cv. Gransden 2004</strain>
    </source>
</reference>
<feature type="signal peptide" evidence="1">
    <location>
        <begin position="1"/>
        <end position="29"/>
    </location>
</feature>
<sequence length="99" mass="10692">MCITPLRVVTMRFIVMMASTVAFLFVVNAQAPAPPPLTDYTCSASVSKLLAHSQDPCANTSSYADLGTCAKYMNDSEVLPCLVLPESLIGVDYTPRVFL</sequence>
<keyword evidence="4" id="KW-1185">Reference proteome</keyword>
<name>A0A2K1IN08_PHYPA</name>
<keyword evidence="1" id="KW-0732">Signal</keyword>
<feature type="chain" id="PRO_5036318897" description="Bifunctional inhibitor/plant lipid transfer protein/seed storage helical domain-containing protein" evidence="1">
    <location>
        <begin position="30"/>
        <end position="99"/>
    </location>
</feature>
<proteinExistence type="predicted"/>
<evidence type="ECO:0000313" key="4">
    <source>
        <dbReference type="Proteomes" id="UP000006727"/>
    </source>
</evidence>
<dbReference type="Proteomes" id="UP000006727">
    <property type="component" value="Chromosome 22"/>
</dbReference>
<gene>
    <name evidence="2" type="ORF">PHYPA_026973</name>
</gene>
<dbReference type="EMBL" id="ABEU02000022">
    <property type="protein sequence ID" value="PNR30657.1"/>
    <property type="molecule type" value="Genomic_DNA"/>
</dbReference>
<evidence type="ECO:0000313" key="2">
    <source>
        <dbReference type="EMBL" id="PNR30657.1"/>
    </source>
</evidence>
<dbReference type="InParanoid" id="A0A2K1IN08"/>
<dbReference type="Gramene" id="Pp3c22_10310V3.1">
    <property type="protein sequence ID" value="Pp3c22_10310V3.1"/>
    <property type="gene ID" value="Pp3c22_10310"/>
</dbReference>
<protein>
    <recommendedName>
        <fullName evidence="5">Bifunctional inhibitor/plant lipid transfer protein/seed storage helical domain-containing protein</fullName>
    </recommendedName>
</protein>